<dbReference type="RefSeq" id="WP_239369353.1">
    <property type="nucleotide sequence ID" value="NZ_JAKREW010000030.1"/>
</dbReference>
<evidence type="ECO:0000256" key="2">
    <source>
        <dbReference type="ARBA" id="ARBA00023125"/>
    </source>
</evidence>
<dbReference type="SUPFAM" id="SSF64288">
    <property type="entry name" value="Chorismate lyase-like"/>
    <property type="match status" value="1"/>
</dbReference>
<dbReference type="SUPFAM" id="SSF46785">
    <property type="entry name" value="Winged helix' DNA-binding domain"/>
    <property type="match status" value="1"/>
</dbReference>
<dbReference type="InterPro" id="IPR028978">
    <property type="entry name" value="Chorismate_lyase_/UTRA_dom_sf"/>
</dbReference>
<dbReference type="Gene3D" id="3.40.1410.10">
    <property type="entry name" value="Chorismate lyase-like"/>
    <property type="match status" value="1"/>
</dbReference>
<name>A0ABS9QK59_9HYPH</name>
<dbReference type="Pfam" id="PF07702">
    <property type="entry name" value="UTRA"/>
    <property type="match status" value="1"/>
</dbReference>
<sequence length="240" mass="26367">MTSLPEEHTYERIAREITAELTDGMWRDGDALPSEAALTISFNVSRKTIRRALDIVARSGLVDRAQGKHSIVRNPRIEKAVGQATDFSAETRKAGLRPRSRLDSVKVRGATLGEAVHLGLTTGADVFEIVRTRLIEGLPVVWQTSALPAQFAQKLDNLDRSSGSLYGAIKLKLGIEITQIEDRLSIVAARPKEAASLRVAEGTPLISMRRIARTGDGQPIELSVSLIRPEFFVFQTSRKV</sequence>
<proteinExistence type="predicted"/>
<dbReference type="InterPro" id="IPR011663">
    <property type="entry name" value="UTRA"/>
</dbReference>
<dbReference type="Gene3D" id="1.10.10.10">
    <property type="entry name" value="Winged helix-like DNA-binding domain superfamily/Winged helix DNA-binding domain"/>
    <property type="match status" value="1"/>
</dbReference>
<evidence type="ECO:0000313" key="6">
    <source>
        <dbReference type="Proteomes" id="UP001201701"/>
    </source>
</evidence>
<dbReference type="InterPro" id="IPR036388">
    <property type="entry name" value="WH-like_DNA-bd_sf"/>
</dbReference>
<dbReference type="CDD" id="cd07377">
    <property type="entry name" value="WHTH_GntR"/>
    <property type="match status" value="1"/>
</dbReference>
<evidence type="ECO:0000313" key="5">
    <source>
        <dbReference type="EMBL" id="MCG7507832.1"/>
    </source>
</evidence>
<dbReference type="Pfam" id="PF00392">
    <property type="entry name" value="GntR"/>
    <property type="match status" value="1"/>
</dbReference>
<protein>
    <submittedName>
        <fullName evidence="5">GntR family transcriptional regulator</fullName>
    </submittedName>
</protein>
<dbReference type="InterPro" id="IPR050679">
    <property type="entry name" value="Bact_HTH_transcr_reg"/>
</dbReference>
<dbReference type="InterPro" id="IPR036390">
    <property type="entry name" value="WH_DNA-bd_sf"/>
</dbReference>
<evidence type="ECO:0000256" key="1">
    <source>
        <dbReference type="ARBA" id="ARBA00023015"/>
    </source>
</evidence>
<dbReference type="SMART" id="SM00866">
    <property type="entry name" value="UTRA"/>
    <property type="match status" value="1"/>
</dbReference>
<reference evidence="5 6" key="1">
    <citation type="submission" date="2022-02" db="EMBL/GenBank/DDBJ databases">
        <title>Draft genome sequence of Mezorhizobium retamae strain IRAMC:0171 isolated from Retama raetam nodules.</title>
        <authorList>
            <person name="Bengaied R."/>
            <person name="Sbissi I."/>
            <person name="Huber K."/>
            <person name="Ghodbane F."/>
            <person name="Nouioui I."/>
            <person name="Tarhouni M."/>
            <person name="Gtari M."/>
        </authorList>
    </citation>
    <scope>NUCLEOTIDE SEQUENCE [LARGE SCALE GENOMIC DNA]</scope>
    <source>
        <strain evidence="5 6">IRAMC:0171</strain>
    </source>
</reference>
<dbReference type="SMART" id="SM00345">
    <property type="entry name" value="HTH_GNTR"/>
    <property type="match status" value="1"/>
</dbReference>
<organism evidence="5 6">
    <name type="scientific">Mesorhizobium retamae</name>
    <dbReference type="NCBI Taxonomy" id="2912854"/>
    <lineage>
        <taxon>Bacteria</taxon>
        <taxon>Pseudomonadati</taxon>
        <taxon>Pseudomonadota</taxon>
        <taxon>Alphaproteobacteria</taxon>
        <taxon>Hyphomicrobiales</taxon>
        <taxon>Phyllobacteriaceae</taxon>
        <taxon>Mesorhizobium</taxon>
    </lineage>
</organism>
<keyword evidence="2" id="KW-0238">DNA-binding</keyword>
<dbReference type="PRINTS" id="PR00035">
    <property type="entry name" value="HTHGNTR"/>
</dbReference>
<gene>
    <name evidence="5" type="ORF">L4923_22590</name>
</gene>
<evidence type="ECO:0000259" key="4">
    <source>
        <dbReference type="PROSITE" id="PS50949"/>
    </source>
</evidence>
<dbReference type="Proteomes" id="UP001201701">
    <property type="component" value="Unassembled WGS sequence"/>
</dbReference>
<keyword evidence="3" id="KW-0804">Transcription</keyword>
<accession>A0ABS9QK59</accession>
<dbReference type="PANTHER" id="PTHR44846">
    <property type="entry name" value="MANNOSYL-D-GLYCERATE TRANSPORT/METABOLISM SYSTEM REPRESSOR MNGR-RELATED"/>
    <property type="match status" value="1"/>
</dbReference>
<dbReference type="EMBL" id="JAKREW010000030">
    <property type="protein sequence ID" value="MCG7507832.1"/>
    <property type="molecule type" value="Genomic_DNA"/>
</dbReference>
<dbReference type="InterPro" id="IPR000524">
    <property type="entry name" value="Tscrpt_reg_HTH_GntR"/>
</dbReference>
<keyword evidence="6" id="KW-1185">Reference proteome</keyword>
<keyword evidence="1" id="KW-0805">Transcription regulation</keyword>
<dbReference type="PROSITE" id="PS50949">
    <property type="entry name" value="HTH_GNTR"/>
    <property type="match status" value="1"/>
</dbReference>
<evidence type="ECO:0000256" key="3">
    <source>
        <dbReference type="ARBA" id="ARBA00023163"/>
    </source>
</evidence>
<comment type="caution">
    <text evidence="5">The sequence shown here is derived from an EMBL/GenBank/DDBJ whole genome shotgun (WGS) entry which is preliminary data.</text>
</comment>
<feature type="domain" description="HTH gntR-type" evidence="4">
    <location>
        <begin position="7"/>
        <end position="75"/>
    </location>
</feature>